<keyword evidence="6" id="KW-0460">Magnesium</keyword>
<dbReference type="Pfam" id="PF02698">
    <property type="entry name" value="DUF218"/>
    <property type="match status" value="1"/>
</dbReference>
<feature type="compositionally biased region" description="Acidic residues" evidence="7">
    <location>
        <begin position="932"/>
        <end position="941"/>
    </location>
</feature>
<dbReference type="SUPFAM" id="SSF53623">
    <property type="entry name" value="MurD-like peptide ligases, catalytic domain"/>
    <property type="match status" value="1"/>
</dbReference>
<dbReference type="OrthoDB" id="5212574at2759"/>
<keyword evidence="10" id="KW-1185">Reference proteome</keyword>
<dbReference type="Proteomes" id="UP000777438">
    <property type="component" value="Unassembled WGS sequence"/>
</dbReference>
<comment type="caution">
    <text evidence="9">The sequence shown here is derived from an EMBL/GenBank/DDBJ whole genome shotgun (WGS) entry which is preliminary data.</text>
</comment>
<evidence type="ECO:0000256" key="7">
    <source>
        <dbReference type="SAM" id="MobiDB-lite"/>
    </source>
</evidence>
<evidence type="ECO:0000256" key="4">
    <source>
        <dbReference type="ARBA" id="ARBA00022741"/>
    </source>
</evidence>
<dbReference type="Gene3D" id="3.90.190.20">
    <property type="entry name" value="Mur ligase, C-terminal domain"/>
    <property type="match status" value="1"/>
</dbReference>
<evidence type="ECO:0000313" key="9">
    <source>
        <dbReference type="EMBL" id="KAH6874771.1"/>
    </source>
</evidence>
<dbReference type="GO" id="GO:0005737">
    <property type="term" value="C:cytoplasm"/>
    <property type="evidence" value="ECO:0007669"/>
    <property type="project" value="TreeGrafter"/>
</dbReference>
<reference evidence="9 10" key="1">
    <citation type="journal article" date="2021" name="Nat. Commun.">
        <title>Genetic determinants of endophytism in the Arabidopsis root mycobiome.</title>
        <authorList>
            <person name="Mesny F."/>
            <person name="Miyauchi S."/>
            <person name="Thiergart T."/>
            <person name="Pickel B."/>
            <person name="Atanasova L."/>
            <person name="Karlsson M."/>
            <person name="Huettel B."/>
            <person name="Barry K.W."/>
            <person name="Haridas S."/>
            <person name="Chen C."/>
            <person name="Bauer D."/>
            <person name="Andreopoulos W."/>
            <person name="Pangilinan J."/>
            <person name="LaButti K."/>
            <person name="Riley R."/>
            <person name="Lipzen A."/>
            <person name="Clum A."/>
            <person name="Drula E."/>
            <person name="Henrissat B."/>
            <person name="Kohler A."/>
            <person name="Grigoriev I.V."/>
            <person name="Martin F.M."/>
            <person name="Hacquard S."/>
        </authorList>
    </citation>
    <scope>NUCLEOTIDE SEQUENCE [LARGE SCALE GENOMIC DNA]</scope>
    <source>
        <strain evidence="9 10">MPI-CAGE-CH-0241</strain>
    </source>
</reference>
<feature type="compositionally biased region" description="Basic and acidic residues" evidence="7">
    <location>
        <begin position="614"/>
        <end position="631"/>
    </location>
</feature>
<dbReference type="PROSITE" id="PS01012">
    <property type="entry name" value="FOLYLPOLYGLU_SYNT_2"/>
    <property type="match status" value="1"/>
</dbReference>
<sequence length="941" mass="105621">MPTSQNIQLAVSRIYRAMAGQRKAGYRDIRLGLDRMNRIIPDKQEWKGIHVGGTNGKGSICAFLGGLFKLAGIGYGSYTSPAFPERHNGVLINGLYVNPRMYELEMDKLKTKWDRISSRWSFNHAEDPETLSPFELETATAFRCFDALHVPYGIVEVGMGGATDATNVMKEKAVTVISKIGLDHQEYLGNTLENIAKVKAGIMQKGVPCIVDHTNPPSVVRVLREHAREIGTEITLTWKAEPFLMTLDNERWKLEGYQIQNLLCAALAFRHVFPQKEINLDKLLETRPFLPGRMQQVAYTSEGAGIHRRKMLVDGAHNMLGIEGLVSYVDKQLRQDEQPVTWVMGMSSSKHKPFDQIIEKVVRPQDNLAFVEFEQGPNDPPPAPANFGSDHAKAIVKDESQVYEGEPNLEAGLQWACKKAGEDGPVVVTGSLYLIRDLFKLSGIYRREKIKTRRPGRGQLHYYVQLANKRKLTVEEEWQFKQARRHWYLAPNRNQTFAKPGEINSPEVSEETSELQRKAAHHKNMADATKRSISTLKRDLRNVNDTEDSSRVQLLAEKLEALQLELAKHKEEHDACMFQIRGYVPLQHKKLWGYKRIFGHARKHKSKTESPFLQHRESDQAAPVVERKRTTPWEQTVQDVASAAAAETRQDLRKELAKQKRQEQGGMDDSCAWVPPFSHHYRQIPPKMPASRNHLIIVCCHGIWLGGPSHGTDESEWLIADFQRGETGTFVKHIKAGVRALVDGRGDSVLIFSGGPTRKGTQLSEAQSYANVAAQNEFWGLNVSSDKILIEDRALDSYHNVLFSLTLFFAHFQTWPKHITIVSHDFKRERLVDGHCTAIGFPLGRVSFIGIDPPGMAALAVGGQGGEGKEEAMKGVGIAMGEWRSDPHGRGASLAGKRTKRNPYGVEQGVFGKDIGQRRGGLVVKDDGGSEVLDEEAERPW</sequence>
<evidence type="ECO:0000256" key="3">
    <source>
        <dbReference type="ARBA" id="ARBA00022723"/>
    </source>
</evidence>
<comment type="similarity">
    <text evidence="1">Belongs to the folylpolyglutamate synthase family.</text>
</comment>
<feature type="domain" description="DUF218" evidence="8">
    <location>
        <begin position="728"/>
        <end position="831"/>
    </location>
</feature>
<keyword evidence="4" id="KW-0547">Nucleotide-binding</keyword>
<evidence type="ECO:0000259" key="8">
    <source>
        <dbReference type="Pfam" id="PF02698"/>
    </source>
</evidence>
<feature type="region of interest" description="Disordered" evidence="7">
    <location>
        <begin position="605"/>
        <end position="631"/>
    </location>
</feature>
<dbReference type="GO" id="GO:0046872">
    <property type="term" value="F:metal ion binding"/>
    <property type="evidence" value="ECO:0007669"/>
    <property type="project" value="UniProtKB-KW"/>
</dbReference>
<dbReference type="InterPro" id="IPR055323">
    <property type="entry name" value="C57A10.07/YOR238W"/>
</dbReference>
<feature type="region of interest" description="Disordered" evidence="7">
    <location>
        <begin position="887"/>
        <end position="941"/>
    </location>
</feature>
<evidence type="ECO:0000256" key="2">
    <source>
        <dbReference type="ARBA" id="ARBA00022598"/>
    </source>
</evidence>
<dbReference type="InterPro" id="IPR036565">
    <property type="entry name" value="Mur-like_cat_sf"/>
</dbReference>
<dbReference type="InterPro" id="IPR003848">
    <property type="entry name" value="DUF218"/>
</dbReference>
<protein>
    <recommendedName>
        <fullName evidence="8">DUF218 domain-containing protein</fullName>
    </recommendedName>
</protein>
<dbReference type="GO" id="GO:0005524">
    <property type="term" value="F:ATP binding"/>
    <property type="evidence" value="ECO:0007669"/>
    <property type="project" value="UniProtKB-KW"/>
</dbReference>
<dbReference type="InterPro" id="IPR036615">
    <property type="entry name" value="Mur_ligase_C_dom_sf"/>
</dbReference>
<gene>
    <name evidence="9" type="ORF">B0T10DRAFT_414919</name>
</gene>
<proteinExistence type="inferred from homology"/>
<dbReference type="NCBIfam" id="TIGR01499">
    <property type="entry name" value="folC"/>
    <property type="match status" value="1"/>
</dbReference>
<keyword evidence="5" id="KW-0067">ATP-binding</keyword>
<organism evidence="9 10">
    <name type="scientific">Thelonectria olida</name>
    <dbReference type="NCBI Taxonomy" id="1576542"/>
    <lineage>
        <taxon>Eukaryota</taxon>
        <taxon>Fungi</taxon>
        <taxon>Dikarya</taxon>
        <taxon>Ascomycota</taxon>
        <taxon>Pezizomycotina</taxon>
        <taxon>Sordariomycetes</taxon>
        <taxon>Hypocreomycetidae</taxon>
        <taxon>Hypocreales</taxon>
        <taxon>Nectriaceae</taxon>
        <taxon>Thelonectria</taxon>
    </lineage>
</organism>
<dbReference type="AlphaFoldDB" id="A0A9P8VTI8"/>
<dbReference type="PANTHER" id="PTHR28110:SF1">
    <property type="entry name" value="TRANSMEMBRANE PROTEIN"/>
    <property type="match status" value="1"/>
</dbReference>
<dbReference type="GO" id="GO:0004326">
    <property type="term" value="F:tetrahydrofolylpolyglutamate synthase activity"/>
    <property type="evidence" value="ECO:0007669"/>
    <property type="project" value="InterPro"/>
</dbReference>
<accession>A0A9P8VTI8</accession>
<dbReference type="EMBL" id="JAGPYM010000037">
    <property type="protein sequence ID" value="KAH6874771.1"/>
    <property type="molecule type" value="Genomic_DNA"/>
</dbReference>
<dbReference type="SUPFAM" id="SSF53244">
    <property type="entry name" value="MurD-like peptide ligases, peptide-binding domain"/>
    <property type="match status" value="1"/>
</dbReference>
<keyword evidence="3" id="KW-0479">Metal-binding</keyword>
<dbReference type="InterPro" id="IPR018109">
    <property type="entry name" value="Folylpolyglutamate_synth_CS"/>
</dbReference>
<evidence type="ECO:0000313" key="10">
    <source>
        <dbReference type="Proteomes" id="UP000777438"/>
    </source>
</evidence>
<evidence type="ECO:0000256" key="5">
    <source>
        <dbReference type="ARBA" id="ARBA00022840"/>
    </source>
</evidence>
<dbReference type="PANTHER" id="PTHR28110">
    <property type="entry name" value="TRANSMEMBRANE PROTEIN"/>
    <property type="match status" value="1"/>
</dbReference>
<keyword evidence="2" id="KW-0436">Ligase</keyword>
<dbReference type="InterPro" id="IPR001645">
    <property type="entry name" value="Folylpolyglutamate_synth"/>
</dbReference>
<name>A0A9P8VTI8_9HYPO</name>
<evidence type="ECO:0000256" key="1">
    <source>
        <dbReference type="ARBA" id="ARBA00008276"/>
    </source>
</evidence>
<evidence type="ECO:0000256" key="6">
    <source>
        <dbReference type="ARBA" id="ARBA00022842"/>
    </source>
</evidence>
<dbReference type="Gene3D" id="3.40.1190.10">
    <property type="entry name" value="Mur-like, catalytic domain"/>
    <property type="match status" value="1"/>
</dbReference>